<evidence type="ECO:0000259" key="2">
    <source>
        <dbReference type="PROSITE" id="PS50975"/>
    </source>
</evidence>
<dbReference type="Proteomes" id="UP000242329">
    <property type="component" value="Unassembled WGS sequence"/>
</dbReference>
<keyword evidence="4" id="KW-1185">Reference proteome</keyword>
<dbReference type="Gene3D" id="3.30.470.20">
    <property type="entry name" value="ATP-grasp fold, B domain"/>
    <property type="match status" value="1"/>
</dbReference>
<dbReference type="RefSeq" id="WP_073089825.1">
    <property type="nucleotide sequence ID" value="NZ_FQWY01000007.1"/>
</dbReference>
<evidence type="ECO:0000313" key="4">
    <source>
        <dbReference type="Proteomes" id="UP000242329"/>
    </source>
</evidence>
<keyword evidence="1" id="KW-0547">Nucleotide-binding</keyword>
<proteinExistence type="predicted"/>
<dbReference type="EMBL" id="FQWY01000007">
    <property type="protein sequence ID" value="SHG62115.1"/>
    <property type="molecule type" value="Genomic_DNA"/>
</dbReference>
<protein>
    <submittedName>
        <fullName evidence="3">YheC/D like ATP-grasp</fullName>
    </submittedName>
</protein>
<dbReference type="SUPFAM" id="SSF56059">
    <property type="entry name" value="Glutathione synthetase ATP-binding domain-like"/>
    <property type="match status" value="1"/>
</dbReference>
<dbReference type="InterPro" id="IPR011761">
    <property type="entry name" value="ATP-grasp"/>
</dbReference>
<feature type="domain" description="ATP-grasp" evidence="2">
    <location>
        <begin position="374"/>
        <end position="446"/>
    </location>
</feature>
<organism evidence="3 4">
    <name type="scientific">Thermosyntropha lipolytica DSM 11003</name>
    <dbReference type="NCBI Taxonomy" id="1123382"/>
    <lineage>
        <taxon>Bacteria</taxon>
        <taxon>Bacillati</taxon>
        <taxon>Bacillota</taxon>
        <taxon>Clostridia</taxon>
        <taxon>Eubacteriales</taxon>
        <taxon>Syntrophomonadaceae</taxon>
        <taxon>Thermosyntropha</taxon>
    </lineage>
</organism>
<dbReference type="GO" id="GO:0046872">
    <property type="term" value="F:metal ion binding"/>
    <property type="evidence" value="ECO:0007669"/>
    <property type="project" value="InterPro"/>
</dbReference>
<dbReference type="InterPro" id="IPR026838">
    <property type="entry name" value="YheC/D"/>
</dbReference>
<reference evidence="4" key="1">
    <citation type="submission" date="2016-11" db="EMBL/GenBank/DDBJ databases">
        <authorList>
            <person name="Varghese N."/>
            <person name="Submissions S."/>
        </authorList>
    </citation>
    <scope>NUCLEOTIDE SEQUENCE [LARGE SCALE GENOMIC DNA]</scope>
    <source>
        <strain evidence="4">DSM 11003</strain>
    </source>
</reference>
<name>A0A1M5LB02_9FIRM</name>
<dbReference type="AlphaFoldDB" id="A0A1M5LB02"/>
<dbReference type="OrthoDB" id="1809801at2"/>
<evidence type="ECO:0000256" key="1">
    <source>
        <dbReference type="PROSITE-ProRule" id="PRU00409"/>
    </source>
</evidence>
<dbReference type="GO" id="GO:0005524">
    <property type="term" value="F:ATP binding"/>
    <property type="evidence" value="ECO:0007669"/>
    <property type="project" value="UniProtKB-UniRule"/>
</dbReference>
<dbReference type="PROSITE" id="PS50975">
    <property type="entry name" value="ATP_GRASP"/>
    <property type="match status" value="1"/>
</dbReference>
<dbReference type="Pfam" id="PF14398">
    <property type="entry name" value="ATPgrasp_YheCD"/>
    <property type="match status" value="1"/>
</dbReference>
<dbReference type="STRING" id="1123382.SAMN02745221_00620"/>
<keyword evidence="1" id="KW-0067">ATP-binding</keyword>
<accession>A0A1M5LB02</accession>
<sequence length="448" mass="51192">MEEINTVYVDIDPKLDSKTLKISSRLVGCYPIMPDQNISIRIGKLKEKFSLYLVEDDSHMLAFNPQTLNRLALSPQQKYNVKINKEEIRLGPVVAIMADLNKTSRDKPFGGQSSFIKQAIKIGQGLGELCFAFSPYSIDWKKKKIRGYTIKEDSWIPGVFPFPDVIYPRDRMTNAQKMRIRKRLSRNGISMLTSSLLDKWETYKILSEDTEIKPHLPDTRLVVDFGRQVDNMLNKYGAVYLKPIGGEQGKNIIKVIKKKNGIYQYWGHNSKQPISGQTSSITELYLNLKSIMMNRKYIVQKEINLIRWQNKIIDVRVLVQKSYGHQWHITGIACRIGGNGAIASNISCGGTAKKLEEVLKFNFEQAQIKYIVLKLQQLALKVARVLEFRIGNCGEMGIDLGIDKKGKIWFIEANLRPARQVFTLMGENETRIKSITNPMLYAKYLGGF</sequence>
<gene>
    <name evidence="3" type="ORF">SAMN02745221_00620</name>
</gene>
<evidence type="ECO:0000313" key="3">
    <source>
        <dbReference type="EMBL" id="SHG62115.1"/>
    </source>
</evidence>